<dbReference type="GO" id="GO:0003676">
    <property type="term" value="F:nucleic acid binding"/>
    <property type="evidence" value="ECO:0007669"/>
    <property type="project" value="InterPro"/>
</dbReference>
<name>A0A803P2H6_CANSA</name>
<feature type="domain" description="Reverse transcriptase" evidence="4">
    <location>
        <begin position="942"/>
        <end position="1210"/>
    </location>
</feature>
<evidence type="ECO:0008006" key="7">
    <source>
        <dbReference type="Google" id="ProtNLM"/>
    </source>
</evidence>
<keyword evidence="1" id="KW-0862">Zinc</keyword>
<dbReference type="InterPro" id="IPR043502">
    <property type="entry name" value="DNA/RNA_pol_sf"/>
</dbReference>
<dbReference type="GO" id="GO:0003824">
    <property type="term" value="F:catalytic activity"/>
    <property type="evidence" value="ECO:0007669"/>
    <property type="project" value="InterPro"/>
</dbReference>
<protein>
    <recommendedName>
        <fullName evidence="7">Reverse transcriptase</fullName>
    </recommendedName>
</protein>
<proteinExistence type="predicted"/>
<dbReference type="CDD" id="cd01650">
    <property type="entry name" value="RT_nLTR_like"/>
    <property type="match status" value="1"/>
</dbReference>
<dbReference type="GO" id="GO:0008270">
    <property type="term" value="F:zinc ion binding"/>
    <property type="evidence" value="ECO:0007669"/>
    <property type="project" value="UniProtKB-KW"/>
</dbReference>
<accession>A0A803P2H6</accession>
<dbReference type="Pfam" id="PF13966">
    <property type="entry name" value="zf-RVT"/>
    <property type="match status" value="1"/>
</dbReference>
<dbReference type="Pfam" id="PF14392">
    <property type="entry name" value="zf-CCHC_4"/>
    <property type="match status" value="1"/>
</dbReference>
<dbReference type="InterPro" id="IPR000477">
    <property type="entry name" value="RT_dom"/>
</dbReference>
<evidence type="ECO:0000259" key="4">
    <source>
        <dbReference type="PROSITE" id="PS50878"/>
    </source>
</evidence>
<feature type="region of interest" description="Disordered" evidence="2">
    <location>
        <begin position="376"/>
        <end position="453"/>
    </location>
</feature>
<dbReference type="PROSITE" id="PS50158">
    <property type="entry name" value="ZF_CCHC"/>
    <property type="match status" value="1"/>
</dbReference>
<dbReference type="PROSITE" id="PS50878">
    <property type="entry name" value="RT_POL"/>
    <property type="match status" value="1"/>
</dbReference>
<feature type="region of interest" description="Disordered" evidence="2">
    <location>
        <begin position="168"/>
        <end position="200"/>
    </location>
</feature>
<evidence type="ECO:0000313" key="6">
    <source>
        <dbReference type="Proteomes" id="UP000596661"/>
    </source>
</evidence>
<sequence>MCPIEGEARLSEFEVARFWVEIHGLPTRCLSEVNAPIVAKKIGHFIKTDGKRKEEVVRRGFLRCWIDVWIIHPFPAGFFLKAGANPESWVQFKYEKLPYLCFNCGKLAHLNRECLAPTAWVTPAVGGAVRMYGPWIKVDGAHGNCFTSKGTQREIILGNKDEFAKNGSRIRGQWRRRNHDRNGDDGEGDGNGLTGNLDRGKDVVHEGTVHGVHENGTEGTVGREIIPLGKDEVVQDSLPTSEHHQNLNIPPRNVLHVIPNPDFALPVGPNLDGETIPDIGPTLTQSLEIPHIWTCRSQQPHNFPEPTPLRWPSNEPELQSLYNQLIGPEVLDLYKAQPSIILNPPNISELIVHLLGTKKRKAHVWYSPNPDEFQTPLFKGNSSSEANLPCPEATDASGSETEILEILKYRPGTSEVGESSRGRSGKKKKDGKRISNRGSGVKTRRRRRVEAGEIEGNPDGLFENFVEVPITYAQNFGDGEADESCPYMRERVDMVFLAETKVDSMAMRSCMNRLGFPIVNCINSIGIGGGFCVAWRQGMGINVKEVYETGFCLRIESLDGGQPWFLFCIYGTPYGNKKAEFWEWITGIILDCEGPWLVIGDLNAILNANEKQGGREFTAHEGAFLRNFVNDCGGIDLGCIGSAFTWYNARDDRARVRKRLDRAIASLDWCVKFPSARVNHHPILSSDHAPLLLDTRPNEDRLKYPFRFLEVWASDPSCGTTIDKAWNQPCMGRQSYRVMRKLSWTKKALKAWNRDCFGFCDRKLHSLHRQLSQIQEAPINAENCAKEAAIQLEILNLESKVERIWKQKSRELWVAKGDSNTKFFHAATIVRRRRNYIGAIKETPQNWITNRDEICRYFEDNFKGLFTTSDPSFGREFESLFEAEVTNSENLEVGRVPTAMEIKNAVWSLHPLKSPGPDGFSGIFYRKYWNIVGGDFCDMVQEFFVSGRFVKELNHTFICLIPKCDNPSSFDQFRPISLCNFGYKVIARILTDRLKPIFDKIISPAPRPFLKRAGFFECWFNPEVLDTMRKLKGRKGFMGVKTDMHKAYDRIEWGFLAAVLRANGFNTHVCNLILHCVTSVSFSVLVNGAPGNVFSPGRGLRQGDPLSPYLFILCSEVLSKLVRKAEDCGELTGIRIGRNTIPITHLFYADDALFFCRANHMEALILNRCFEKYEYWSGQKISKEKSGIVFSPKISDSDRRDLTSTLGMHVLKGKEKYLGNPFFVSARKREDFNFIKTKVLNRLEGWKAKCLSQAGRTTLIKSVLQSIPCYTTAATRLPVSLCKELDSIVARFWWKGCNSDLGPCRYLALKSWSHLCQPLRNGGLGFRRFKDINMALVAKLAWNILVQSDRPWVKALSAKYCSKFEFWEVEKKNSDSFLWKSILSARDLCVSGAGVLVGGGNSDIWTRPWVPGFTPEEVRQSFTYGTTHAYSSISDLFMTNSRVWDENLIRQCFTSEIANAIVRIRPLSDEGDRVFWKASNKGIFSVKNAYWLSQSNRFHPEKESWRKLWKLKIHPRQKLLIWKILSYCLPLKSNLGFMQIGDKECYLCNCEVESELHLFGTCNFARCLWYRGQWGLSQLVSLESVSEPERQSADPSPSAILFMVDASVVGNDAGLGIVQTNVPREVAISAKLR</sequence>
<dbReference type="InterPro" id="IPR001878">
    <property type="entry name" value="Znf_CCHC"/>
</dbReference>
<reference evidence="5" key="2">
    <citation type="submission" date="2021-03" db="UniProtKB">
        <authorList>
            <consortium name="EnsemblPlants"/>
        </authorList>
    </citation>
    <scope>IDENTIFICATION</scope>
</reference>
<dbReference type="SUPFAM" id="SSF56219">
    <property type="entry name" value="DNase I-like"/>
    <property type="match status" value="1"/>
</dbReference>
<feature type="compositionally biased region" description="Basic residues" evidence="2">
    <location>
        <begin position="423"/>
        <end position="435"/>
    </location>
</feature>
<dbReference type="PANTHER" id="PTHR33116:SF86">
    <property type="entry name" value="REVERSE TRANSCRIPTASE DOMAIN-CONTAINING PROTEIN"/>
    <property type="match status" value="1"/>
</dbReference>
<keyword evidence="1" id="KW-0863">Zinc-finger</keyword>
<dbReference type="PANTHER" id="PTHR33116">
    <property type="entry name" value="REVERSE TRANSCRIPTASE ZINC-BINDING DOMAIN-CONTAINING PROTEIN-RELATED-RELATED"/>
    <property type="match status" value="1"/>
</dbReference>
<dbReference type="Pfam" id="PF03372">
    <property type="entry name" value="Exo_endo_phos"/>
    <property type="match status" value="1"/>
</dbReference>
<dbReference type="Gramene" id="evm.model.02.76">
    <property type="protein sequence ID" value="cds.evm.model.02.76"/>
    <property type="gene ID" value="evm.TU.02.76"/>
</dbReference>
<feature type="domain" description="CCHC-type" evidence="3">
    <location>
        <begin position="101"/>
        <end position="114"/>
    </location>
</feature>
<reference evidence="5" key="1">
    <citation type="submission" date="2018-11" db="EMBL/GenBank/DDBJ databases">
        <authorList>
            <person name="Grassa J C."/>
        </authorList>
    </citation>
    <scope>NUCLEOTIDE SEQUENCE [LARGE SCALE GENOMIC DNA]</scope>
</reference>
<dbReference type="InterPro" id="IPR036691">
    <property type="entry name" value="Endo/exonu/phosph_ase_sf"/>
</dbReference>
<evidence type="ECO:0000313" key="5">
    <source>
        <dbReference type="EnsemblPlants" id="cds.evm.model.02.76"/>
    </source>
</evidence>
<dbReference type="InterPro" id="IPR025836">
    <property type="entry name" value="Zn_knuckle_CX2CX4HX4C"/>
</dbReference>
<dbReference type="Proteomes" id="UP000596661">
    <property type="component" value="Chromosome 2"/>
</dbReference>
<dbReference type="Pfam" id="PF00078">
    <property type="entry name" value="RVT_1"/>
    <property type="match status" value="1"/>
</dbReference>
<evidence type="ECO:0000259" key="3">
    <source>
        <dbReference type="PROSITE" id="PS50158"/>
    </source>
</evidence>
<organism evidence="5 6">
    <name type="scientific">Cannabis sativa</name>
    <name type="common">Hemp</name>
    <name type="synonym">Marijuana</name>
    <dbReference type="NCBI Taxonomy" id="3483"/>
    <lineage>
        <taxon>Eukaryota</taxon>
        <taxon>Viridiplantae</taxon>
        <taxon>Streptophyta</taxon>
        <taxon>Embryophyta</taxon>
        <taxon>Tracheophyta</taxon>
        <taxon>Spermatophyta</taxon>
        <taxon>Magnoliopsida</taxon>
        <taxon>eudicotyledons</taxon>
        <taxon>Gunneridae</taxon>
        <taxon>Pentapetalae</taxon>
        <taxon>rosids</taxon>
        <taxon>fabids</taxon>
        <taxon>Rosales</taxon>
        <taxon>Cannabaceae</taxon>
        <taxon>Cannabis</taxon>
    </lineage>
</organism>
<dbReference type="SUPFAM" id="SSF56672">
    <property type="entry name" value="DNA/RNA polymerases"/>
    <property type="match status" value="1"/>
</dbReference>
<dbReference type="EnsemblPlants" id="evm.model.02.76">
    <property type="protein sequence ID" value="cds.evm.model.02.76"/>
    <property type="gene ID" value="evm.TU.02.76"/>
</dbReference>
<keyword evidence="1" id="KW-0479">Metal-binding</keyword>
<keyword evidence="6" id="KW-1185">Reference proteome</keyword>
<dbReference type="EMBL" id="UZAU01000084">
    <property type="status" value="NOT_ANNOTATED_CDS"/>
    <property type="molecule type" value="Genomic_DNA"/>
</dbReference>
<dbReference type="Gene3D" id="3.60.10.10">
    <property type="entry name" value="Endonuclease/exonuclease/phosphatase"/>
    <property type="match status" value="1"/>
</dbReference>
<dbReference type="InterPro" id="IPR005135">
    <property type="entry name" value="Endo/exonuclease/phosphatase"/>
</dbReference>
<evidence type="ECO:0000256" key="1">
    <source>
        <dbReference type="PROSITE-ProRule" id="PRU00047"/>
    </source>
</evidence>
<dbReference type="InterPro" id="IPR026960">
    <property type="entry name" value="RVT-Znf"/>
</dbReference>
<evidence type="ECO:0000256" key="2">
    <source>
        <dbReference type="SAM" id="MobiDB-lite"/>
    </source>
</evidence>